<name>A0AAJ4XAR5_9SPHI</name>
<reference evidence="1 2" key="1">
    <citation type="submission" date="2017-06" db="EMBL/GenBank/DDBJ databases">
        <authorList>
            <consortium name="Pathogen Informatics"/>
        </authorList>
    </citation>
    <scope>NUCLEOTIDE SEQUENCE [LARGE SCALE GENOMIC DNA]</scope>
    <source>
        <strain evidence="1 2">NCTC12149</strain>
    </source>
</reference>
<gene>
    <name evidence="1" type="ORF">SAMEA4412673_01628</name>
</gene>
<evidence type="ECO:0000313" key="1">
    <source>
        <dbReference type="EMBL" id="SNV48844.1"/>
    </source>
</evidence>
<organism evidence="1 2">
    <name type="scientific">Sphingobacterium mizutaii</name>
    <dbReference type="NCBI Taxonomy" id="1010"/>
    <lineage>
        <taxon>Bacteria</taxon>
        <taxon>Pseudomonadati</taxon>
        <taxon>Bacteroidota</taxon>
        <taxon>Sphingobacteriia</taxon>
        <taxon>Sphingobacteriales</taxon>
        <taxon>Sphingobacteriaceae</taxon>
        <taxon>Sphingobacterium</taxon>
    </lineage>
</organism>
<dbReference type="KEGG" id="smiz:4412673_01628"/>
<dbReference type="EMBL" id="LT906468">
    <property type="protein sequence ID" value="SNV48844.1"/>
    <property type="molecule type" value="Genomic_DNA"/>
</dbReference>
<protein>
    <submittedName>
        <fullName evidence="1">Uncharacterized protein</fullName>
    </submittedName>
</protein>
<proteinExistence type="predicted"/>
<dbReference type="AlphaFoldDB" id="A0AAJ4XAR5"/>
<dbReference type="Proteomes" id="UP000215355">
    <property type="component" value="Chromosome 1"/>
</dbReference>
<evidence type="ECO:0000313" key="2">
    <source>
        <dbReference type="Proteomes" id="UP000215355"/>
    </source>
</evidence>
<sequence>MDSDNGLELIFRLCGLLKFIDRLTLLSRIFNSGIIIDNGCKRFLEINSMFILIVPKMNGLKLFKVIK</sequence>
<accession>A0AAJ4XAR5</accession>